<organism evidence="2 3">
    <name type="scientific">Natronomonas aquatica</name>
    <dbReference type="NCBI Taxonomy" id="2841590"/>
    <lineage>
        <taxon>Archaea</taxon>
        <taxon>Methanobacteriati</taxon>
        <taxon>Methanobacteriota</taxon>
        <taxon>Stenosarchaea group</taxon>
        <taxon>Halobacteria</taxon>
        <taxon>Halobacteriales</taxon>
        <taxon>Natronomonadaceae</taxon>
        <taxon>Natronomonas</taxon>
    </lineage>
</organism>
<accession>A0A9R1CNP5</accession>
<dbReference type="EMBL" id="JAHLKM010000001">
    <property type="protein sequence ID" value="MCQ4332164.1"/>
    <property type="molecule type" value="Genomic_DNA"/>
</dbReference>
<evidence type="ECO:0000313" key="3">
    <source>
        <dbReference type="Proteomes" id="UP001139494"/>
    </source>
</evidence>
<keyword evidence="1" id="KW-0812">Transmembrane</keyword>
<protein>
    <submittedName>
        <fullName evidence="2">Zinc ribbon domain-containing protein</fullName>
    </submittedName>
</protein>
<proteinExistence type="predicted"/>
<keyword evidence="1" id="KW-1133">Transmembrane helix</keyword>
<evidence type="ECO:0000313" key="2">
    <source>
        <dbReference type="EMBL" id="MCQ4332164.1"/>
    </source>
</evidence>
<reference evidence="2" key="1">
    <citation type="journal article" date="2023" name="Front. Microbiol.">
        <title>Genomic-based phylogenetic and metabolic analyses of the genus Natronomonas, and description of Natronomonas aquatica sp. nov.</title>
        <authorList>
            <person name="Garcia-Roldan A."/>
            <person name="Duran-Viseras A."/>
            <person name="de la Haba R.R."/>
            <person name="Corral P."/>
            <person name="Sanchez-Porro C."/>
            <person name="Ventosa A."/>
        </authorList>
    </citation>
    <scope>NUCLEOTIDE SEQUENCE</scope>
    <source>
        <strain evidence="2">F2-12</strain>
    </source>
</reference>
<comment type="caution">
    <text evidence="2">The sequence shown here is derived from an EMBL/GenBank/DDBJ whole genome shotgun (WGS) entry which is preliminary data.</text>
</comment>
<dbReference type="RefSeq" id="WP_256028082.1">
    <property type="nucleotide sequence ID" value="NZ_JAHLKM010000001.1"/>
</dbReference>
<keyword evidence="1" id="KW-0472">Membrane</keyword>
<evidence type="ECO:0000256" key="1">
    <source>
        <dbReference type="SAM" id="Phobius"/>
    </source>
</evidence>
<dbReference type="Proteomes" id="UP001139494">
    <property type="component" value="Unassembled WGS sequence"/>
</dbReference>
<name>A0A9R1CNP5_9EURY</name>
<keyword evidence="3" id="KW-1185">Reference proteome</keyword>
<feature type="transmembrane region" description="Helical" evidence="1">
    <location>
        <begin position="110"/>
        <end position="127"/>
    </location>
</feature>
<feature type="transmembrane region" description="Helical" evidence="1">
    <location>
        <begin position="64"/>
        <end position="90"/>
    </location>
</feature>
<sequence>MPSCRNCGTGVKDSDNFCPTCATPQNDEASRRLNEYIDKRARGLGGGGHGPDGLRRRLQYAVGYVALVAGLTTLTAGAGVFFLLAGLVVLPPVQSLAETQLGRPLGDRPTAAAAGALFVAGTAAFVFV</sequence>
<gene>
    <name evidence="2" type="ORF">KM295_01405</name>
</gene>
<dbReference type="AlphaFoldDB" id="A0A9R1CNP5"/>